<comment type="similarity">
    <text evidence="1">Belongs to the serine protease inhibitor-like (TIL domain-containing) family.</text>
</comment>
<evidence type="ECO:0000256" key="1">
    <source>
        <dbReference type="ARBA" id="ARBA00007611"/>
    </source>
</evidence>
<dbReference type="Pfam" id="PF01826">
    <property type="entry name" value="TIL"/>
    <property type="match status" value="1"/>
</dbReference>
<dbReference type="SUPFAM" id="SSF57567">
    <property type="entry name" value="Serine protease inhibitors"/>
    <property type="match status" value="1"/>
</dbReference>
<keyword evidence="2" id="KW-0732">Signal</keyword>
<evidence type="ECO:0000313" key="4">
    <source>
        <dbReference type="EMBL" id="CAG5074180.1"/>
    </source>
</evidence>
<dbReference type="CDD" id="cd19941">
    <property type="entry name" value="TIL"/>
    <property type="match status" value="1"/>
</dbReference>
<dbReference type="AlphaFoldDB" id="A0A8J2EG62"/>
<proteinExistence type="inferred from homology"/>
<feature type="domain" description="TIL" evidence="3">
    <location>
        <begin position="21"/>
        <end position="77"/>
    </location>
</feature>
<sequence length="82" mass="8839">MRYLIVFLVLTIVAVNEGDGCGDNASYNECGSICAPSCDNLNPKNCPRIQCTKYTAGCRCDKGYVKNGDKCSLPQNCPPPCN</sequence>
<name>A0A8J2EG62_COTCN</name>
<keyword evidence="5" id="KW-1185">Reference proteome</keyword>
<reference evidence="4" key="1">
    <citation type="submission" date="2021-04" db="EMBL/GenBank/DDBJ databases">
        <authorList>
            <person name="Chebbi M.A.C M."/>
        </authorList>
    </citation>
    <scope>NUCLEOTIDE SEQUENCE</scope>
</reference>
<feature type="chain" id="PRO_5035213040" evidence="2">
    <location>
        <begin position="19"/>
        <end position="82"/>
    </location>
</feature>
<dbReference type="InterPro" id="IPR002919">
    <property type="entry name" value="TIL_dom"/>
</dbReference>
<feature type="signal peptide" evidence="2">
    <location>
        <begin position="1"/>
        <end position="18"/>
    </location>
</feature>
<comment type="caution">
    <text evidence="4">The sequence shown here is derived from an EMBL/GenBank/DDBJ whole genome shotgun (WGS) entry which is preliminary data.</text>
</comment>
<dbReference type="OrthoDB" id="6236007at2759"/>
<accession>A0A8J2EG62</accession>
<evidence type="ECO:0000259" key="3">
    <source>
        <dbReference type="Pfam" id="PF01826"/>
    </source>
</evidence>
<evidence type="ECO:0000256" key="2">
    <source>
        <dbReference type="SAM" id="SignalP"/>
    </source>
</evidence>
<protein>
    <submittedName>
        <fullName evidence="4">Similar to Chymotrypsin inhibitor (Apis mellifera)</fullName>
    </submittedName>
</protein>
<gene>
    <name evidence="4" type="ORF">HICCMSTLAB_LOCUS948</name>
</gene>
<dbReference type="EMBL" id="CAJNRD030001114">
    <property type="protein sequence ID" value="CAG5074180.1"/>
    <property type="molecule type" value="Genomic_DNA"/>
</dbReference>
<dbReference type="Gene3D" id="2.10.25.10">
    <property type="entry name" value="Laminin"/>
    <property type="match status" value="1"/>
</dbReference>
<dbReference type="InterPro" id="IPR036084">
    <property type="entry name" value="Ser_inhib-like_sf"/>
</dbReference>
<organism evidence="4 5">
    <name type="scientific">Cotesia congregata</name>
    <name type="common">Parasitoid wasp</name>
    <name type="synonym">Apanteles congregatus</name>
    <dbReference type="NCBI Taxonomy" id="51543"/>
    <lineage>
        <taxon>Eukaryota</taxon>
        <taxon>Metazoa</taxon>
        <taxon>Ecdysozoa</taxon>
        <taxon>Arthropoda</taxon>
        <taxon>Hexapoda</taxon>
        <taxon>Insecta</taxon>
        <taxon>Pterygota</taxon>
        <taxon>Neoptera</taxon>
        <taxon>Endopterygota</taxon>
        <taxon>Hymenoptera</taxon>
        <taxon>Apocrita</taxon>
        <taxon>Ichneumonoidea</taxon>
        <taxon>Braconidae</taxon>
        <taxon>Microgastrinae</taxon>
        <taxon>Cotesia</taxon>
    </lineage>
</organism>
<dbReference type="Proteomes" id="UP000786811">
    <property type="component" value="Unassembled WGS sequence"/>
</dbReference>
<evidence type="ECO:0000313" key="5">
    <source>
        <dbReference type="Proteomes" id="UP000786811"/>
    </source>
</evidence>